<gene>
    <name evidence="1" type="ORF">niasHT_024124</name>
</gene>
<name>A0ABD2KQK4_9BILA</name>
<dbReference type="EMBL" id="JBICBT010000690">
    <property type="protein sequence ID" value="KAL3105230.1"/>
    <property type="molecule type" value="Genomic_DNA"/>
</dbReference>
<sequence length="80" mass="9304">MRISIIFSIFVCIFSVALRYSSILAMQNIHGSDCKRHIHCPDQLFCLEGFCVSAQELANELHLFSFSVAQPRNDRMRRRK</sequence>
<comment type="caution">
    <text evidence="1">The sequence shown here is derived from an EMBL/GenBank/DDBJ whole genome shotgun (WGS) entry which is preliminary data.</text>
</comment>
<accession>A0ABD2KQK4</accession>
<dbReference type="Proteomes" id="UP001620626">
    <property type="component" value="Unassembled WGS sequence"/>
</dbReference>
<reference evidence="1 2" key="1">
    <citation type="submission" date="2024-10" db="EMBL/GenBank/DDBJ databases">
        <authorList>
            <person name="Kim D."/>
        </authorList>
    </citation>
    <scope>NUCLEOTIDE SEQUENCE [LARGE SCALE GENOMIC DNA]</scope>
    <source>
        <strain evidence="1">BH-2024</strain>
    </source>
</reference>
<evidence type="ECO:0000313" key="1">
    <source>
        <dbReference type="EMBL" id="KAL3105230.1"/>
    </source>
</evidence>
<keyword evidence="2" id="KW-1185">Reference proteome</keyword>
<proteinExistence type="predicted"/>
<organism evidence="1 2">
    <name type="scientific">Heterodera trifolii</name>
    <dbReference type="NCBI Taxonomy" id="157864"/>
    <lineage>
        <taxon>Eukaryota</taxon>
        <taxon>Metazoa</taxon>
        <taxon>Ecdysozoa</taxon>
        <taxon>Nematoda</taxon>
        <taxon>Chromadorea</taxon>
        <taxon>Rhabditida</taxon>
        <taxon>Tylenchina</taxon>
        <taxon>Tylenchomorpha</taxon>
        <taxon>Tylenchoidea</taxon>
        <taxon>Heteroderidae</taxon>
        <taxon>Heteroderinae</taxon>
        <taxon>Heterodera</taxon>
    </lineage>
</organism>
<protein>
    <submittedName>
        <fullName evidence="1">Uncharacterized protein</fullName>
    </submittedName>
</protein>
<evidence type="ECO:0000313" key="2">
    <source>
        <dbReference type="Proteomes" id="UP001620626"/>
    </source>
</evidence>
<dbReference type="AlphaFoldDB" id="A0ABD2KQK4"/>